<dbReference type="EMBL" id="MZMV01000006">
    <property type="protein sequence ID" value="OWV11095.1"/>
    <property type="molecule type" value="Genomic_DNA"/>
</dbReference>
<protein>
    <submittedName>
        <fullName evidence="2">Phosphopantetheine-binding-protein</fullName>
    </submittedName>
</protein>
<dbReference type="Gene3D" id="1.10.1200.10">
    <property type="entry name" value="ACP-like"/>
    <property type="match status" value="1"/>
</dbReference>
<name>A0A246RRX1_9ACTN</name>
<evidence type="ECO:0000313" key="2">
    <source>
        <dbReference type="EMBL" id="OWV11095.1"/>
    </source>
</evidence>
<dbReference type="AlphaFoldDB" id="A0A246RRX1"/>
<reference evidence="2 3" key="1">
    <citation type="submission" date="2017-03" db="EMBL/GenBank/DDBJ databases">
        <title>Whole genome sequence of Micromonospora wenchangensis, isolated from mangrove soil.</title>
        <authorList>
            <person name="Yang H."/>
        </authorList>
    </citation>
    <scope>NUCLEOTIDE SEQUENCE [LARGE SCALE GENOMIC DNA]</scope>
    <source>
        <strain evidence="2 3">CCTCC AA 2012002</strain>
    </source>
</reference>
<evidence type="ECO:0000313" key="3">
    <source>
        <dbReference type="Proteomes" id="UP000197174"/>
    </source>
</evidence>
<feature type="domain" description="Carrier" evidence="1">
    <location>
        <begin position="1"/>
        <end position="81"/>
    </location>
</feature>
<dbReference type="Pfam" id="PF00550">
    <property type="entry name" value="PP-binding"/>
    <property type="match status" value="1"/>
</dbReference>
<keyword evidence="3" id="KW-1185">Reference proteome</keyword>
<accession>A0A246RRX1</accession>
<dbReference type="PROSITE" id="PS50075">
    <property type="entry name" value="CARRIER"/>
    <property type="match status" value="1"/>
</dbReference>
<gene>
    <name evidence="2" type="ORF">B5D80_05075</name>
</gene>
<dbReference type="SUPFAM" id="SSF47336">
    <property type="entry name" value="ACP-like"/>
    <property type="match status" value="1"/>
</dbReference>
<organism evidence="2 3">
    <name type="scientific">Micromonospora wenchangensis</name>
    <dbReference type="NCBI Taxonomy" id="1185415"/>
    <lineage>
        <taxon>Bacteria</taxon>
        <taxon>Bacillati</taxon>
        <taxon>Actinomycetota</taxon>
        <taxon>Actinomycetes</taxon>
        <taxon>Micromonosporales</taxon>
        <taxon>Micromonosporaceae</taxon>
        <taxon>Micromonospora</taxon>
    </lineage>
</organism>
<dbReference type="Proteomes" id="UP000197174">
    <property type="component" value="Unassembled WGS sequence"/>
</dbReference>
<comment type="caution">
    <text evidence="2">The sequence shown here is derived from an EMBL/GenBank/DDBJ whole genome shotgun (WGS) entry which is preliminary data.</text>
</comment>
<dbReference type="InterPro" id="IPR036736">
    <property type="entry name" value="ACP-like_sf"/>
</dbReference>
<evidence type="ECO:0000259" key="1">
    <source>
        <dbReference type="PROSITE" id="PS50075"/>
    </source>
</evidence>
<dbReference type="InterPro" id="IPR009081">
    <property type="entry name" value="PP-bd_ACP"/>
</dbReference>
<proteinExistence type="predicted"/>
<dbReference type="RefSeq" id="WP_088642582.1">
    <property type="nucleotide sequence ID" value="NZ_JBFAMK010000006.1"/>
</dbReference>
<sequence length="92" mass="9987">MSADEVLAFTLQSLREMNFYTDDTGPDSMLGPSGVDLDSLAVSELALRVEDEFGVTFDDDDIETLAIMTLGEFAAEVARRAELIPQADPARS</sequence>
<dbReference type="OrthoDB" id="8527261at2"/>